<proteinExistence type="predicted"/>
<evidence type="ECO:0000313" key="3">
    <source>
        <dbReference type="Proteomes" id="UP000324222"/>
    </source>
</evidence>
<protein>
    <recommendedName>
        <fullName evidence="4">CCHC-type domain-containing protein</fullName>
    </recommendedName>
</protein>
<feature type="compositionally biased region" description="Basic and acidic residues" evidence="1">
    <location>
        <begin position="239"/>
        <end position="249"/>
    </location>
</feature>
<dbReference type="EMBL" id="VSRR010093405">
    <property type="protein sequence ID" value="MPC93038.1"/>
    <property type="molecule type" value="Genomic_DNA"/>
</dbReference>
<sequence>MRNSSNMVLLTFFGSTLPDRVHIGPINLRVRCFVSRPLQCFSCYRYGHGKSSCKEASRCGNCSALDSHSEEHCNVAAYCFHCRDAHQVHSRQCPRYCLEQDILQLANSQFISLGSAHRELLYSQKDGTGVTSYASLAARSSAESAGPKTTTSATSRSVGAGGPVHLTNRFALLSDDLVESSLRSDKNNTDLTKVTHVVDVHLPPASPKPLKGLTKWQCGSAESLDLAQPKQSKVSSGAHNRESSRDRSARVAPVVSVQPPMTPSVSDRASCDDNGLNMETSDDIVTAVPRGPTVSKSAVQPDPCPLMTSRYDDGSHH</sequence>
<evidence type="ECO:0008006" key="4">
    <source>
        <dbReference type="Google" id="ProtNLM"/>
    </source>
</evidence>
<keyword evidence="3" id="KW-1185">Reference proteome</keyword>
<dbReference type="Proteomes" id="UP000324222">
    <property type="component" value="Unassembled WGS sequence"/>
</dbReference>
<gene>
    <name evidence="2" type="ORF">E2C01_088154</name>
</gene>
<name>A0A5B7JJ43_PORTR</name>
<feature type="compositionally biased region" description="Polar residues" evidence="1">
    <location>
        <begin position="147"/>
        <end position="157"/>
    </location>
</feature>
<feature type="region of interest" description="Disordered" evidence="1">
    <location>
        <begin position="141"/>
        <end position="160"/>
    </location>
</feature>
<dbReference type="AlphaFoldDB" id="A0A5B7JJ43"/>
<reference evidence="2 3" key="1">
    <citation type="submission" date="2019-05" db="EMBL/GenBank/DDBJ databases">
        <title>Another draft genome of Portunus trituberculatus and its Hox gene families provides insights of decapod evolution.</title>
        <authorList>
            <person name="Jeong J.-H."/>
            <person name="Song I."/>
            <person name="Kim S."/>
            <person name="Choi T."/>
            <person name="Kim D."/>
            <person name="Ryu S."/>
            <person name="Kim W."/>
        </authorList>
    </citation>
    <scope>NUCLEOTIDE SEQUENCE [LARGE SCALE GENOMIC DNA]</scope>
    <source>
        <tissue evidence="2">Muscle</tissue>
    </source>
</reference>
<accession>A0A5B7JJ43</accession>
<organism evidence="2 3">
    <name type="scientific">Portunus trituberculatus</name>
    <name type="common">Swimming crab</name>
    <name type="synonym">Neptunus trituberculatus</name>
    <dbReference type="NCBI Taxonomy" id="210409"/>
    <lineage>
        <taxon>Eukaryota</taxon>
        <taxon>Metazoa</taxon>
        <taxon>Ecdysozoa</taxon>
        <taxon>Arthropoda</taxon>
        <taxon>Crustacea</taxon>
        <taxon>Multicrustacea</taxon>
        <taxon>Malacostraca</taxon>
        <taxon>Eumalacostraca</taxon>
        <taxon>Eucarida</taxon>
        <taxon>Decapoda</taxon>
        <taxon>Pleocyemata</taxon>
        <taxon>Brachyura</taxon>
        <taxon>Eubrachyura</taxon>
        <taxon>Portunoidea</taxon>
        <taxon>Portunidae</taxon>
        <taxon>Portuninae</taxon>
        <taxon>Portunus</taxon>
    </lineage>
</organism>
<feature type="region of interest" description="Disordered" evidence="1">
    <location>
        <begin position="225"/>
        <end position="317"/>
    </location>
</feature>
<comment type="caution">
    <text evidence="2">The sequence shown here is derived from an EMBL/GenBank/DDBJ whole genome shotgun (WGS) entry which is preliminary data.</text>
</comment>
<evidence type="ECO:0000256" key="1">
    <source>
        <dbReference type="SAM" id="MobiDB-lite"/>
    </source>
</evidence>
<feature type="compositionally biased region" description="Polar residues" evidence="1">
    <location>
        <begin position="229"/>
        <end position="238"/>
    </location>
</feature>
<evidence type="ECO:0000313" key="2">
    <source>
        <dbReference type="EMBL" id="MPC93038.1"/>
    </source>
</evidence>